<gene>
    <name evidence="3" type="ORF">SAMN05216553_1253</name>
</gene>
<reference evidence="4" key="1">
    <citation type="submission" date="2016-10" db="EMBL/GenBank/DDBJ databases">
        <authorList>
            <person name="Varghese N."/>
            <person name="Submissions S."/>
        </authorList>
    </citation>
    <scope>NUCLEOTIDE SEQUENCE [LARGE SCALE GENOMIC DNA]</scope>
    <source>
        <strain evidence="4">CGMCC 4.3506</strain>
    </source>
</reference>
<evidence type="ECO:0000313" key="4">
    <source>
        <dbReference type="Proteomes" id="UP000199623"/>
    </source>
</evidence>
<evidence type="ECO:0000256" key="2">
    <source>
        <dbReference type="SAM" id="SignalP"/>
    </source>
</evidence>
<evidence type="ECO:0000313" key="3">
    <source>
        <dbReference type="EMBL" id="SDH49930.1"/>
    </source>
</evidence>
<feature type="region of interest" description="Disordered" evidence="1">
    <location>
        <begin position="28"/>
        <end position="56"/>
    </location>
</feature>
<feature type="chain" id="PRO_5038599604" evidence="2">
    <location>
        <begin position="29"/>
        <end position="56"/>
    </location>
</feature>
<keyword evidence="2" id="KW-0732">Signal</keyword>
<feature type="compositionally biased region" description="Polar residues" evidence="1">
    <location>
        <begin position="47"/>
        <end position="56"/>
    </location>
</feature>
<proteinExistence type="predicted"/>
<feature type="signal peptide" evidence="2">
    <location>
        <begin position="1"/>
        <end position="28"/>
    </location>
</feature>
<sequence>MISSKFLLAVTSPLLPLLTMLTSTIAAAPPDMHGENNGGDSGDRCPGSQSPAEADR</sequence>
<dbReference type="EMBL" id="FNCC01000025">
    <property type="protein sequence ID" value="SDH49930.1"/>
    <property type="molecule type" value="Genomic_DNA"/>
</dbReference>
<evidence type="ECO:0000256" key="1">
    <source>
        <dbReference type="SAM" id="MobiDB-lite"/>
    </source>
</evidence>
<name>A0A1G8CYD3_9PSEU</name>
<protein>
    <submittedName>
        <fullName evidence="3">Uncharacterized protein</fullName>
    </submittedName>
</protein>
<dbReference type="Proteomes" id="UP000199623">
    <property type="component" value="Unassembled WGS sequence"/>
</dbReference>
<accession>A0A1G8CYD3</accession>
<keyword evidence="4" id="KW-1185">Reference proteome</keyword>
<dbReference type="AlphaFoldDB" id="A0A1G8CYD3"/>
<organism evidence="3 4">
    <name type="scientific">Lentzea fradiae</name>
    <dbReference type="NCBI Taxonomy" id="200378"/>
    <lineage>
        <taxon>Bacteria</taxon>
        <taxon>Bacillati</taxon>
        <taxon>Actinomycetota</taxon>
        <taxon>Actinomycetes</taxon>
        <taxon>Pseudonocardiales</taxon>
        <taxon>Pseudonocardiaceae</taxon>
        <taxon>Lentzea</taxon>
    </lineage>
</organism>